<dbReference type="InterPro" id="IPR011989">
    <property type="entry name" value="ARM-like"/>
</dbReference>
<protein>
    <submittedName>
        <fullName evidence="10">ARAD1A14058p</fullName>
    </submittedName>
</protein>
<evidence type="ECO:0000256" key="1">
    <source>
        <dbReference type="ARBA" id="ARBA00004123"/>
    </source>
</evidence>
<dbReference type="InterPro" id="IPR005043">
    <property type="entry name" value="XPO2_C"/>
</dbReference>
<feature type="region of interest" description="Disordered" evidence="8">
    <location>
        <begin position="910"/>
        <end position="941"/>
    </location>
</feature>
<dbReference type="InterPro" id="IPR016024">
    <property type="entry name" value="ARM-type_fold"/>
</dbReference>
<evidence type="ECO:0000259" key="9">
    <source>
        <dbReference type="PROSITE" id="PS50166"/>
    </source>
</evidence>
<dbReference type="GO" id="GO:0005635">
    <property type="term" value="C:nuclear envelope"/>
    <property type="evidence" value="ECO:0007669"/>
    <property type="project" value="TreeGrafter"/>
</dbReference>
<dbReference type="PANTHER" id="PTHR10997:SF18">
    <property type="entry name" value="D-IMPORTIN 7_RANBP7"/>
    <property type="match status" value="1"/>
</dbReference>
<dbReference type="Pfam" id="PF03378">
    <property type="entry name" value="CAS_CSE1"/>
    <property type="match status" value="1"/>
</dbReference>
<dbReference type="GO" id="GO:0005829">
    <property type="term" value="C:cytosol"/>
    <property type="evidence" value="ECO:0007669"/>
    <property type="project" value="TreeGrafter"/>
</dbReference>
<keyword evidence="6" id="KW-0653">Protein transport</keyword>
<gene>
    <name evidence="10" type="ORF">GNLVRS02_ARAD1A14058g</name>
</gene>
<dbReference type="InterPro" id="IPR001494">
    <property type="entry name" value="Importin-beta_N"/>
</dbReference>
<dbReference type="EMBL" id="HG937691">
    <property type="protein sequence ID" value="CDP33647.1"/>
    <property type="molecule type" value="Genomic_DNA"/>
</dbReference>
<dbReference type="GO" id="GO:0006606">
    <property type="term" value="P:protein import into nucleus"/>
    <property type="evidence" value="ECO:0007669"/>
    <property type="project" value="TreeGrafter"/>
</dbReference>
<dbReference type="GO" id="GO:0031267">
    <property type="term" value="F:small GTPase binding"/>
    <property type="evidence" value="ECO:0007669"/>
    <property type="project" value="InterPro"/>
</dbReference>
<keyword evidence="4" id="KW-0813">Transport</keyword>
<evidence type="ECO:0000256" key="5">
    <source>
        <dbReference type="ARBA" id="ARBA00022490"/>
    </source>
</evidence>
<dbReference type="FunFam" id="1.25.10.10:FF:000244">
    <property type="entry name" value="Nonsense-mediated mRNA decay protein"/>
    <property type="match status" value="1"/>
</dbReference>
<feature type="domain" description="Importin N-terminal" evidence="9">
    <location>
        <begin position="24"/>
        <end position="98"/>
    </location>
</feature>
<dbReference type="Pfam" id="PF08506">
    <property type="entry name" value="Cse1"/>
    <property type="match status" value="1"/>
</dbReference>
<name>A0A060T437_BLAAD</name>
<dbReference type="PANTHER" id="PTHR10997">
    <property type="entry name" value="IMPORTIN-7, 8, 11"/>
    <property type="match status" value="1"/>
</dbReference>
<comment type="similarity">
    <text evidence="3">Belongs to the XPO2/CSE1 family.</text>
</comment>
<evidence type="ECO:0000313" key="10">
    <source>
        <dbReference type="EMBL" id="CDP33647.1"/>
    </source>
</evidence>
<evidence type="ECO:0000256" key="2">
    <source>
        <dbReference type="ARBA" id="ARBA00004496"/>
    </source>
</evidence>
<sequence length="1036" mass="116862">MDINALHTCFLSTLDANENNRRQAELQLREAEKTPGFINGCLDIVLEPQVSPVVKTAAAVYLKNKIVRYWRPLEAHPLQVDPSEQPAFRERIIPALTKVSPQVRPQIVAIINAIVSKDFPSRWPELVDITLALFNSNDGPSLAAGATCLLEIGRHYRWTTGEHREGLNKVIDAAFPGVLQIASSLVNDSSHEAGEMLRDIIKTYKMATYHVLPTSLQQTDSLVGWGTLFLQVIKKELPQEVMQLDEDEREIHPWVKCKKWALGNLYRLFFRYASAKQLNDVGNDYHVFAQMFVDNFVPEILKTYFEQIQLWAEKKLWLASSCMYNILRFFEQAVQIKSSWLMLKPHVTTIISHVVFPLLCPTDADLELFEDEPEEYVHKRIDMIDGPTVDLAATDLLLTLVRKKRKFVLNPMLQFVQTVVERQLANQADLGLAREKEGALRMMGSISYIVLGKNSPIAGQMEGFMVRYVFPDFANPHGFLRARACEFLNAYSETKFQDPNNISFAYQSILKCMHDEHLPVQIEAVLALQPLITHNEVRQALSTRIPEVMQHLLTLGNKCDVDAISGVMEEFVEVFAQQISPFAVQLAEQLRDQFLRLLGELIEKQNIDPDNFNALEDFAAEDKTMAALGILSTLTSLLLALDNANEVVLKLEEVLLPIIENVLKHDMSEFYAEVFGLVENCTFSIKHISPNMWSVFRLMFKSLDGAGWDYLEDMFPCLDNYVRYGAADLASNQELANMMMSIIKRIMTDEDRLGASDRTIAANLTQELLLGLRGQIDAYFSDLLGLVVERFSKDSKLLKNTVYHISLLEAVLAAFYYNAQAAMQFLEQKGFTAQFFSGWFANMNHFSRVYDKKLAALAIMAIVNLDESSIPDSIKSNLPQLSSGLVTVVGALPDAIRARNDLAKSYENEDFYSFGGDDEGDEWDDDEQGEDEGEEDADTTTATAASEYLDYLSAEGAKLQSANGLGYYDEDDEEMEEDPFQESALDAINVYAVFRDNFAALSHSNPAKYQVLTSQLGEAEQHIVEQTVARANETAQ</sequence>
<dbReference type="Gene3D" id="1.25.10.10">
    <property type="entry name" value="Leucine-rich Repeat Variant"/>
    <property type="match status" value="1"/>
</dbReference>
<dbReference type="PROSITE" id="PS50166">
    <property type="entry name" value="IMPORTIN_B_NT"/>
    <property type="match status" value="1"/>
</dbReference>
<proteinExistence type="inferred from homology"/>
<reference evidence="10" key="1">
    <citation type="submission" date="2014-02" db="EMBL/GenBank/DDBJ databases">
        <authorList>
            <person name="Genoscope - CEA"/>
        </authorList>
    </citation>
    <scope>NUCLEOTIDE SEQUENCE</scope>
    <source>
        <strain evidence="10">LS3</strain>
    </source>
</reference>
<dbReference type="SMART" id="SM00913">
    <property type="entry name" value="IBN_N"/>
    <property type="match status" value="1"/>
</dbReference>
<evidence type="ECO:0000256" key="3">
    <source>
        <dbReference type="ARBA" id="ARBA00008669"/>
    </source>
</evidence>
<dbReference type="InterPro" id="IPR013713">
    <property type="entry name" value="XPO2_central"/>
</dbReference>
<evidence type="ECO:0000256" key="7">
    <source>
        <dbReference type="ARBA" id="ARBA00023242"/>
    </source>
</evidence>
<organism evidence="10">
    <name type="scientific">Blastobotrys adeninivorans</name>
    <name type="common">Yeast</name>
    <name type="synonym">Arxula adeninivorans</name>
    <dbReference type="NCBI Taxonomy" id="409370"/>
    <lineage>
        <taxon>Eukaryota</taxon>
        <taxon>Fungi</taxon>
        <taxon>Dikarya</taxon>
        <taxon>Ascomycota</taxon>
        <taxon>Saccharomycotina</taxon>
        <taxon>Dipodascomycetes</taxon>
        <taxon>Dipodascales</taxon>
        <taxon>Trichomonascaceae</taxon>
        <taxon>Blastobotrys</taxon>
    </lineage>
</organism>
<feature type="compositionally biased region" description="Acidic residues" evidence="8">
    <location>
        <begin position="916"/>
        <end position="938"/>
    </location>
</feature>
<comment type="subcellular location">
    <subcellularLocation>
        <location evidence="2">Cytoplasm</location>
    </subcellularLocation>
    <subcellularLocation>
        <location evidence="1">Nucleus</location>
    </subcellularLocation>
</comment>
<evidence type="ECO:0000256" key="8">
    <source>
        <dbReference type="SAM" id="MobiDB-lite"/>
    </source>
</evidence>
<dbReference type="PhylomeDB" id="A0A060T437"/>
<dbReference type="Pfam" id="PF03810">
    <property type="entry name" value="IBN_N"/>
    <property type="match status" value="1"/>
</dbReference>
<accession>A0A060T437</accession>
<reference evidence="10" key="2">
    <citation type="submission" date="2014-06" db="EMBL/GenBank/DDBJ databases">
        <title>The complete genome of Blastobotrys (Arxula) adeninivorans LS3 - a yeast of biotechnological interest.</title>
        <authorList>
            <person name="Kunze G."/>
            <person name="Gaillardin C."/>
            <person name="Czernicka M."/>
            <person name="Durrens P."/>
            <person name="Martin T."/>
            <person name="Boer E."/>
            <person name="Gabaldon T."/>
            <person name="Cruz J."/>
            <person name="Talla E."/>
            <person name="Marck C."/>
            <person name="Goffeau A."/>
            <person name="Barbe V."/>
            <person name="Baret P."/>
            <person name="Baronian K."/>
            <person name="Beier S."/>
            <person name="Bleykasten C."/>
            <person name="Bode R."/>
            <person name="Casaregola S."/>
            <person name="Despons L."/>
            <person name="Fairhead C."/>
            <person name="Giersberg M."/>
            <person name="Gierski P."/>
            <person name="Hahnel U."/>
            <person name="Hartmann A."/>
            <person name="Jankowska D."/>
            <person name="Jubin C."/>
            <person name="Jung P."/>
            <person name="Lafontaine I."/>
            <person name="Leh-Louis V."/>
            <person name="Lemaire M."/>
            <person name="Marcet-Houben M."/>
            <person name="Mascher M."/>
            <person name="Morel G."/>
            <person name="Richard G.-F."/>
            <person name="Riechen J."/>
            <person name="Sacerdot C."/>
            <person name="Sarkar A."/>
            <person name="Savel G."/>
            <person name="Schacherer J."/>
            <person name="Sherman D."/>
            <person name="Straub M.-L."/>
            <person name="Stein N."/>
            <person name="Thierry A."/>
            <person name="Trautwein-Schult A."/>
            <person name="Westhof E."/>
            <person name="Worch S."/>
            <person name="Dujon B."/>
            <person name="Souciet J.-L."/>
            <person name="Wincker P."/>
            <person name="Scholz U."/>
            <person name="Neuveglise N."/>
        </authorList>
    </citation>
    <scope>NUCLEOTIDE SEQUENCE</scope>
    <source>
        <strain evidence="10">LS3</strain>
    </source>
</reference>
<keyword evidence="5" id="KW-0963">Cytoplasm</keyword>
<keyword evidence="7" id="KW-0539">Nucleus</keyword>
<evidence type="ECO:0000256" key="4">
    <source>
        <dbReference type="ARBA" id="ARBA00022448"/>
    </source>
</evidence>
<evidence type="ECO:0000256" key="6">
    <source>
        <dbReference type="ARBA" id="ARBA00022927"/>
    </source>
</evidence>
<dbReference type="AlphaFoldDB" id="A0A060T437"/>
<dbReference type="SUPFAM" id="SSF48371">
    <property type="entry name" value="ARM repeat"/>
    <property type="match status" value="1"/>
</dbReference>